<feature type="transmembrane region" description="Helical" evidence="2">
    <location>
        <begin position="12"/>
        <end position="30"/>
    </location>
</feature>
<gene>
    <name evidence="3" type="ORF">MW290_11565</name>
</gene>
<evidence type="ECO:0000256" key="2">
    <source>
        <dbReference type="SAM" id="Phobius"/>
    </source>
</evidence>
<feature type="transmembrane region" description="Helical" evidence="2">
    <location>
        <begin position="828"/>
        <end position="848"/>
    </location>
</feature>
<organism evidence="3 4">
    <name type="scientific">Aquincola tertiaricarbonis</name>
    <dbReference type="NCBI Taxonomy" id="391953"/>
    <lineage>
        <taxon>Bacteria</taxon>
        <taxon>Pseudomonadati</taxon>
        <taxon>Pseudomonadota</taxon>
        <taxon>Betaproteobacteria</taxon>
        <taxon>Burkholderiales</taxon>
        <taxon>Sphaerotilaceae</taxon>
        <taxon>Aquincola</taxon>
    </lineage>
</organism>
<feature type="transmembrane region" description="Helical" evidence="2">
    <location>
        <begin position="868"/>
        <end position="892"/>
    </location>
</feature>
<keyword evidence="4" id="KW-1185">Reference proteome</keyword>
<dbReference type="Proteomes" id="UP001056201">
    <property type="component" value="Chromosome 1"/>
</dbReference>
<accession>A0ABY4S2W5</accession>
<feature type="transmembrane region" description="Helical" evidence="2">
    <location>
        <begin position="968"/>
        <end position="990"/>
    </location>
</feature>
<evidence type="ECO:0000313" key="4">
    <source>
        <dbReference type="Proteomes" id="UP001056201"/>
    </source>
</evidence>
<dbReference type="EMBL" id="CP097635">
    <property type="protein sequence ID" value="URI06540.1"/>
    <property type="molecule type" value="Genomic_DNA"/>
</dbReference>
<dbReference type="RefSeq" id="WP_250194802.1">
    <property type="nucleotide sequence ID" value="NZ_CP097635.1"/>
</dbReference>
<feature type="transmembrane region" description="Helical" evidence="2">
    <location>
        <begin position="637"/>
        <end position="661"/>
    </location>
</feature>
<feature type="transmembrane region" description="Helical" evidence="2">
    <location>
        <begin position="944"/>
        <end position="962"/>
    </location>
</feature>
<sequence>MSGQGNAGFAGWSGNGLVALLVLATGAFVLNEVSLQSTRPAANEPRTEQRYEPQDVDARLWQDPFGAVARQREQAARVMKPQQLAAEDERRRKILVGEITWRLKPGGKQALQQITVLPVMLPGGPYAEAVEGRRRLRYAVLSGLNTGGFVPFNGEHLGYFSPDDNKAVPRHLPQTVPYEWFEPAPDGTPACDKCRVLVLWLDDDAFSLNPFGRMKRLMRGLGAEALRDRLRWQVVGPVSSGGLRAMVEEAASEGFDRAMFKGLDIEFLSPMATVADRLLLAPHNAPTGMTLAAFMQARGIRLLRTSGDDTRLARALVDELSLRGLRPASTPPDITGEALQAYRRKLCSLTAPTQPDAPQHIAVVAEWDTLYGRSLRRQFMMDGQGPGFCVQRFSYVRGLDGQLPERSGAQAEGGAPRSAADKEERRKDVSFIERAEGQSQFDYLRRLAARLHERDAALRAAGADGIRAIGVLGNDVHDKLLLLKALQPEFPNAVFFTTDLDARLLHPSEQAWARNLIVASNFGLQLADRLQAGTPPFRDTYQTAVFFTTRLALTRATTPARPLTEPAQLQARIDGWLQPPRLFEIGRTQAFDFQLAAEPAPPAPAAPGADADCRTQLLTCDQIHPPHSQPHPPTRPAVLALLFSALLAAVWMPAVAVSRALRRRLRRGLLVAGRSAWHRRALLLAALLLLHVALPWAAARQWPAFADWLTANGKPMSLTEGISLWPTQAIHVFTLLLCLHLLFRGWTSLSRNLDDIALALHLGKTRRRLHAELAQEEAGLGPLQRLARLFDPHATYTVNGSRIDPAMTPGAEVFWKRYIAQNRMPARLLRTSVCTVLLVGLGLLLRWLLVQDPGIPVRGALSAQVHFWLALTAVVAMTFLVFGVVDATWFCVRFVQQLRLHGANWPQRTLNHFRAQMGPLPPRLLDHWIDLQFAARRTRVVTRLIYYPFIVLSLLLVARHRAFDDWELPWLLIGMGLLSLAIVLACAVALRRSVEQSRQAALREVDHALLRVAAPQAAEPLATPQLQWLRREIDALREGAFAPFSQQPLLKAVLLPFATLGGTAVLDYLAMANL</sequence>
<feature type="transmembrane region" description="Helical" evidence="2">
    <location>
        <begin position="681"/>
        <end position="702"/>
    </location>
</feature>
<feature type="region of interest" description="Disordered" evidence="1">
    <location>
        <begin position="404"/>
        <end position="427"/>
    </location>
</feature>
<keyword evidence="2" id="KW-0812">Transmembrane</keyword>
<feature type="transmembrane region" description="Helical" evidence="2">
    <location>
        <begin position="722"/>
        <end position="743"/>
    </location>
</feature>
<reference evidence="3" key="1">
    <citation type="submission" date="2022-05" db="EMBL/GenBank/DDBJ databases">
        <title>An RpoN-dependent PEP-CTERM gene is involved in floc formation of an Aquincola tertiaricarbonis strain.</title>
        <authorList>
            <person name="Qiu D."/>
            <person name="Xia M."/>
        </authorList>
    </citation>
    <scope>NUCLEOTIDE SEQUENCE</scope>
    <source>
        <strain evidence="3">RN12</strain>
    </source>
</reference>
<evidence type="ECO:0000313" key="3">
    <source>
        <dbReference type="EMBL" id="URI06540.1"/>
    </source>
</evidence>
<keyword evidence="2" id="KW-1133">Transmembrane helix</keyword>
<protein>
    <submittedName>
        <fullName evidence="3">Uncharacterized protein</fullName>
    </submittedName>
</protein>
<proteinExistence type="predicted"/>
<keyword evidence="2" id="KW-0472">Membrane</keyword>
<name>A0ABY4S2W5_AQUTE</name>
<evidence type="ECO:0000256" key="1">
    <source>
        <dbReference type="SAM" id="MobiDB-lite"/>
    </source>
</evidence>